<feature type="compositionally biased region" description="Basic residues" evidence="1">
    <location>
        <begin position="255"/>
        <end position="264"/>
    </location>
</feature>
<feature type="region of interest" description="Disordered" evidence="1">
    <location>
        <begin position="255"/>
        <end position="275"/>
    </location>
</feature>
<proteinExistence type="predicted"/>
<protein>
    <submittedName>
        <fullName evidence="2">Uncharacterized protein</fullName>
    </submittedName>
</protein>
<comment type="caution">
    <text evidence="2">The sequence shown here is derived from an EMBL/GenBank/DDBJ whole genome shotgun (WGS) entry which is preliminary data.</text>
</comment>
<dbReference type="Proteomes" id="UP001601303">
    <property type="component" value="Unassembled WGS sequence"/>
</dbReference>
<reference evidence="2 3" key="1">
    <citation type="submission" date="2024-10" db="EMBL/GenBank/DDBJ databases">
        <title>The Natural Products Discovery Center: Release of the First 8490 Sequenced Strains for Exploring Actinobacteria Biosynthetic Diversity.</title>
        <authorList>
            <person name="Kalkreuter E."/>
            <person name="Kautsar S.A."/>
            <person name="Yang D."/>
            <person name="Bader C.D."/>
            <person name="Teijaro C.N."/>
            <person name="Fluegel L."/>
            <person name="Davis C.M."/>
            <person name="Simpson J.R."/>
            <person name="Lauterbach L."/>
            <person name="Steele A.D."/>
            <person name="Gui C."/>
            <person name="Meng S."/>
            <person name="Li G."/>
            <person name="Viehrig K."/>
            <person name="Ye F."/>
            <person name="Su P."/>
            <person name="Kiefer A.F."/>
            <person name="Nichols A."/>
            <person name="Cepeda A.J."/>
            <person name="Yan W."/>
            <person name="Fan B."/>
            <person name="Jiang Y."/>
            <person name="Adhikari A."/>
            <person name="Zheng C.-J."/>
            <person name="Schuster L."/>
            <person name="Cowan T.M."/>
            <person name="Smanski M.J."/>
            <person name="Chevrette M.G."/>
            <person name="De Carvalho L.P.S."/>
            <person name="Shen B."/>
        </authorList>
    </citation>
    <scope>NUCLEOTIDE SEQUENCE [LARGE SCALE GENOMIC DNA]</scope>
    <source>
        <strain evidence="2 3">NPDC006488</strain>
    </source>
</reference>
<keyword evidence="3" id="KW-1185">Reference proteome</keyword>
<name>A0ABW6MGS8_9ACTN</name>
<dbReference type="EMBL" id="JBIAHM010000016">
    <property type="protein sequence ID" value="MFE9604553.1"/>
    <property type="molecule type" value="Genomic_DNA"/>
</dbReference>
<accession>A0ABW6MGS8</accession>
<dbReference type="RefSeq" id="WP_388113485.1">
    <property type="nucleotide sequence ID" value="NZ_JBIAHM010000016.1"/>
</dbReference>
<gene>
    <name evidence="2" type="ORF">ACFYNQ_39175</name>
</gene>
<evidence type="ECO:0000256" key="1">
    <source>
        <dbReference type="SAM" id="MobiDB-lite"/>
    </source>
</evidence>
<evidence type="ECO:0000313" key="3">
    <source>
        <dbReference type="Proteomes" id="UP001601303"/>
    </source>
</evidence>
<evidence type="ECO:0000313" key="2">
    <source>
        <dbReference type="EMBL" id="MFE9604553.1"/>
    </source>
</evidence>
<organism evidence="2 3">
    <name type="scientific">Streptomyces hokutonensis</name>
    <dbReference type="NCBI Taxonomy" id="1306990"/>
    <lineage>
        <taxon>Bacteria</taxon>
        <taxon>Bacillati</taxon>
        <taxon>Actinomycetota</taxon>
        <taxon>Actinomycetes</taxon>
        <taxon>Kitasatosporales</taxon>
        <taxon>Streptomycetaceae</taxon>
        <taxon>Streptomyces</taxon>
    </lineage>
</organism>
<sequence length="275" mass="30250">MSTTLTIETPSGTVRATAGPRRTDSVVFELHGVMRGSVHVTGTQHPRYWDQFTAVRACLGPVDAFETTAPDDALPRLARGGTGYHGSLTRYTADYGGYIEVSVRQPTSVAGNEPSAKTTATLTAVLRACADSVAQRDDLPLILDASRLRKTPGLLRFLSWASAHADAEAVRCEAESRAARPALKAAVAAWWTVARWFTDRPHPLLLLMLADRDHSLARLVHVMEWQGPYFADRAAEDRGRADKYRAEVVSLRAQQRRGRTRRRGAQAYPGTRETV</sequence>